<dbReference type="SUPFAM" id="SSF158472">
    <property type="entry name" value="HAMP domain-like"/>
    <property type="match status" value="1"/>
</dbReference>
<evidence type="ECO:0000256" key="1">
    <source>
        <dbReference type="ARBA" id="ARBA00000085"/>
    </source>
</evidence>
<evidence type="ECO:0000256" key="2">
    <source>
        <dbReference type="ARBA" id="ARBA00004141"/>
    </source>
</evidence>
<proteinExistence type="predicted"/>
<evidence type="ECO:0000313" key="15">
    <source>
        <dbReference type="EMBL" id="APA97786.1"/>
    </source>
</evidence>
<dbReference type="Proteomes" id="UP000180166">
    <property type="component" value="Chromosome"/>
</dbReference>
<reference evidence="16 17" key="2">
    <citation type="journal article" date="2016" name="Genome Announc.">
        <title>Draft Genome Sequence of Erythromycin- and Oxytetracycline-Sensitive Nocardia seriolae Strain U-1 (NBRC 110359).</title>
        <authorList>
            <person name="Imajoh M."/>
            <person name="Sukeda M."/>
            <person name="Shimizu M."/>
            <person name="Yamane J."/>
            <person name="Ohnishi K."/>
            <person name="Oshima S."/>
        </authorList>
    </citation>
    <scope>NUCLEOTIDE SEQUENCE [LARGE SCALE GENOMIC DNA]</scope>
    <source>
        <strain evidence="16 17">U-1</strain>
    </source>
</reference>
<keyword evidence="17" id="KW-1185">Reference proteome</keyword>
<dbReference type="CDD" id="cd06225">
    <property type="entry name" value="HAMP"/>
    <property type="match status" value="1"/>
</dbReference>
<keyword evidence="10" id="KW-0902">Two-component regulatory system</keyword>
<sequence>MSNAERIGSNAERIRSLLARRAQSLRGRVVFAFALSACLVALVLSLSVYSIGRGYMEDQRMRSAERLARAHAELLWPRLDRVADPAILGSIEPPDETVLVLRAGIDWYDTDPDRTVEELLPAELIRGPEPGIERAAIGGQPYLRAGVAVGDRGDVLYEFTPISELESNLRMLRDLLTVSAAVATVIGAALGVWASRRVLKPLHQVAGTAERIASGELELRLPRTPDQDLRTTVDSFNTMVDSLQQRIERERRLVGDVSHELRTPLTTLITSVSVLNRHATELSPRAGRALDLVSAELEHLRHMLDDMLELARVEAGVHRGDTELLSVGELLEHTLVGRQYDPALLAVERDSTISGRKLELERAVGNLLDNADRHGGGVVGVDVRREGPEAVIAVDDAGPGVPPAERDRIFERFATVRTTRRNASGTGTGIGLALVAETVAAHSGRVECEARPAGGARFVIRLPIVSLERK</sequence>
<comment type="catalytic activity">
    <reaction evidence="1">
        <text>ATP + protein L-histidine = ADP + protein N-phospho-L-histidine.</text>
        <dbReference type="EC" id="2.7.13.3"/>
    </reaction>
</comment>
<dbReference type="InterPro" id="IPR003660">
    <property type="entry name" value="HAMP_dom"/>
</dbReference>
<dbReference type="PROSITE" id="PS50885">
    <property type="entry name" value="HAMP"/>
    <property type="match status" value="1"/>
</dbReference>
<evidence type="ECO:0000313" key="16">
    <source>
        <dbReference type="EMBL" id="GAP30296.1"/>
    </source>
</evidence>
<evidence type="ECO:0000256" key="9">
    <source>
        <dbReference type="ARBA" id="ARBA00022989"/>
    </source>
</evidence>
<dbReference type="InterPro" id="IPR036890">
    <property type="entry name" value="HATPase_C_sf"/>
</dbReference>
<dbReference type="Pfam" id="PF02518">
    <property type="entry name" value="HATPase_c"/>
    <property type="match status" value="1"/>
</dbReference>
<evidence type="ECO:0000256" key="5">
    <source>
        <dbReference type="ARBA" id="ARBA00022553"/>
    </source>
</evidence>
<dbReference type="SUPFAM" id="SSF55874">
    <property type="entry name" value="ATPase domain of HSP90 chaperone/DNA topoisomerase II/histidine kinase"/>
    <property type="match status" value="1"/>
</dbReference>
<evidence type="ECO:0000256" key="3">
    <source>
        <dbReference type="ARBA" id="ARBA00004236"/>
    </source>
</evidence>
<dbReference type="PROSITE" id="PS50109">
    <property type="entry name" value="HIS_KIN"/>
    <property type="match status" value="1"/>
</dbReference>
<comment type="subcellular location">
    <subcellularLocation>
        <location evidence="3">Cell membrane</location>
    </subcellularLocation>
    <subcellularLocation>
        <location evidence="2">Membrane</location>
        <topology evidence="2">Multi-pass membrane protein</topology>
    </subcellularLocation>
</comment>
<evidence type="ECO:0000256" key="6">
    <source>
        <dbReference type="ARBA" id="ARBA00022679"/>
    </source>
</evidence>
<dbReference type="Pfam" id="PF00512">
    <property type="entry name" value="HisKA"/>
    <property type="match status" value="1"/>
</dbReference>
<dbReference type="PANTHER" id="PTHR45436">
    <property type="entry name" value="SENSOR HISTIDINE KINASE YKOH"/>
    <property type="match status" value="1"/>
</dbReference>
<dbReference type="OrthoDB" id="5242752at2"/>
<dbReference type="EC" id="2.7.13.3" evidence="4"/>
<dbReference type="AlphaFoldDB" id="A0A0B8N905"/>
<dbReference type="EMBL" id="BBYQ01000077">
    <property type="protein sequence ID" value="GAP30296.1"/>
    <property type="molecule type" value="Genomic_DNA"/>
</dbReference>
<dbReference type="EMBL" id="CP017839">
    <property type="protein sequence ID" value="APA97786.1"/>
    <property type="molecule type" value="Genomic_DNA"/>
</dbReference>
<evidence type="ECO:0000256" key="10">
    <source>
        <dbReference type="ARBA" id="ARBA00023012"/>
    </source>
</evidence>
<feature type="domain" description="Histidine kinase" evidence="13">
    <location>
        <begin position="256"/>
        <end position="466"/>
    </location>
</feature>
<keyword evidence="5" id="KW-0597">Phosphoprotein</keyword>
<dbReference type="InterPro" id="IPR003661">
    <property type="entry name" value="HisK_dim/P_dom"/>
</dbReference>
<dbReference type="SMART" id="SM00304">
    <property type="entry name" value="HAMP"/>
    <property type="match status" value="1"/>
</dbReference>
<keyword evidence="9 12" id="KW-1133">Transmembrane helix</keyword>
<evidence type="ECO:0000256" key="8">
    <source>
        <dbReference type="ARBA" id="ARBA00022777"/>
    </source>
</evidence>
<evidence type="ECO:0000256" key="12">
    <source>
        <dbReference type="SAM" id="Phobius"/>
    </source>
</evidence>
<accession>A0A0B8N905</accession>
<keyword evidence="11 12" id="KW-0472">Membrane</keyword>
<dbReference type="InterPro" id="IPR050428">
    <property type="entry name" value="TCS_sensor_his_kinase"/>
</dbReference>
<dbReference type="SMART" id="SM00387">
    <property type="entry name" value="HATPase_c"/>
    <property type="match status" value="1"/>
</dbReference>
<dbReference type="Gene3D" id="1.10.287.130">
    <property type="match status" value="1"/>
</dbReference>
<feature type="transmembrane region" description="Helical" evidence="12">
    <location>
        <begin position="29"/>
        <end position="52"/>
    </location>
</feature>
<dbReference type="PANTHER" id="PTHR45436:SF15">
    <property type="entry name" value="SENSOR HISTIDINE KINASE CUSS"/>
    <property type="match status" value="1"/>
</dbReference>
<reference evidence="15 18" key="3">
    <citation type="submission" date="2016-10" db="EMBL/GenBank/DDBJ databases">
        <title>Genome sequence of Nocardia seriolae strain EM150506, isolated from Anguila japonica.</title>
        <authorList>
            <person name="Han H.-J."/>
        </authorList>
    </citation>
    <scope>NUCLEOTIDE SEQUENCE [LARGE SCALE GENOMIC DNA]</scope>
    <source>
        <strain evidence="15 18">EM150506</strain>
    </source>
</reference>
<dbReference type="KEGG" id="nsr:NS506_03737"/>
<name>A0A0B8N905_9NOCA</name>
<reference evidence="17" key="1">
    <citation type="submission" date="2015-07" db="EMBL/GenBank/DDBJ databases">
        <title>Nocardia seriolae U-1 whole genome shotgun sequence.</title>
        <authorList>
            <person name="Imajoh M."/>
            <person name="Fukumoto Y."/>
            <person name="Sukeda M."/>
            <person name="Yamane J."/>
            <person name="Yamasaki K."/>
            <person name="Shimizu M."/>
            <person name="Ohnishi K."/>
            <person name="Oshima S."/>
        </authorList>
    </citation>
    <scope>NUCLEOTIDE SEQUENCE [LARGE SCALE GENOMIC DNA]</scope>
    <source>
        <strain evidence="17">U-1</strain>
    </source>
</reference>
<dbReference type="GO" id="GO:0000155">
    <property type="term" value="F:phosphorelay sensor kinase activity"/>
    <property type="evidence" value="ECO:0007669"/>
    <property type="project" value="InterPro"/>
</dbReference>
<keyword evidence="7 12" id="KW-0812">Transmembrane</keyword>
<evidence type="ECO:0000256" key="4">
    <source>
        <dbReference type="ARBA" id="ARBA00012438"/>
    </source>
</evidence>
<feature type="domain" description="HAMP" evidence="14">
    <location>
        <begin position="196"/>
        <end position="248"/>
    </location>
</feature>
<dbReference type="GO" id="GO:0005886">
    <property type="term" value="C:plasma membrane"/>
    <property type="evidence" value="ECO:0007669"/>
    <property type="project" value="UniProtKB-SubCell"/>
</dbReference>
<dbReference type="SMART" id="SM00388">
    <property type="entry name" value="HisKA"/>
    <property type="match status" value="1"/>
</dbReference>
<dbReference type="CDD" id="cd00075">
    <property type="entry name" value="HATPase"/>
    <property type="match status" value="1"/>
</dbReference>
<dbReference type="InterPro" id="IPR036097">
    <property type="entry name" value="HisK_dim/P_sf"/>
</dbReference>
<dbReference type="Gene3D" id="3.30.565.10">
    <property type="entry name" value="Histidine kinase-like ATPase, C-terminal domain"/>
    <property type="match status" value="1"/>
</dbReference>
<dbReference type="InterPro" id="IPR003594">
    <property type="entry name" value="HATPase_dom"/>
</dbReference>
<dbReference type="InterPro" id="IPR004358">
    <property type="entry name" value="Sig_transdc_His_kin-like_C"/>
</dbReference>
<evidence type="ECO:0000256" key="11">
    <source>
        <dbReference type="ARBA" id="ARBA00023136"/>
    </source>
</evidence>
<dbReference type="RefSeq" id="WP_081986046.1">
    <property type="nucleotide sequence ID" value="NZ_AP017900.1"/>
</dbReference>
<dbReference type="Proteomes" id="UP000037179">
    <property type="component" value="Unassembled WGS sequence"/>
</dbReference>
<evidence type="ECO:0000259" key="13">
    <source>
        <dbReference type="PROSITE" id="PS50109"/>
    </source>
</evidence>
<protein>
    <recommendedName>
        <fullName evidence="4">histidine kinase</fullName>
        <ecNumber evidence="4">2.7.13.3</ecNumber>
    </recommendedName>
</protein>
<evidence type="ECO:0000313" key="17">
    <source>
        <dbReference type="Proteomes" id="UP000037179"/>
    </source>
</evidence>
<keyword evidence="8 15" id="KW-0418">Kinase</keyword>
<evidence type="ECO:0000259" key="14">
    <source>
        <dbReference type="PROSITE" id="PS50885"/>
    </source>
</evidence>
<dbReference type="GeneID" id="93376207"/>
<dbReference type="PRINTS" id="PR00344">
    <property type="entry name" value="BCTRLSENSOR"/>
</dbReference>
<organism evidence="15 18">
    <name type="scientific">Nocardia seriolae</name>
    <dbReference type="NCBI Taxonomy" id="37332"/>
    <lineage>
        <taxon>Bacteria</taxon>
        <taxon>Bacillati</taxon>
        <taxon>Actinomycetota</taxon>
        <taxon>Actinomycetes</taxon>
        <taxon>Mycobacteriales</taxon>
        <taxon>Nocardiaceae</taxon>
        <taxon>Nocardia</taxon>
    </lineage>
</organism>
<evidence type="ECO:0000256" key="7">
    <source>
        <dbReference type="ARBA" id="ARBA00022692"/>
    </source>
</evidence>
<dbReference type="Pfam" id="PF00672">
    <property type="entry name" value="HAMP"/>
    <property type="match status" value="1"/>
</dbReference>
<dbReference type="CDD" id="cd00082">
    <property type="entry name" value="HisKA"/>
    <property type="match status" value="1"/>
</dbReference>
<dbReference type="Gene3D" id="6.10.340.10">
    <property type="match status" value="1"/>
</dbReference>
<gene>
    <name evidence="15" type="ORF">NS506_03737</name>
    <name evidence="16" type="ORF">NSK11_contig00077-0015</name>
</gene>
<dbReference type="InterPro" id="IPR005467">
    <property type="entry name" value="His_kinase_dom"/>
</dbReference>
<keyword evidence="6 15" id="KW-0808">Transferase</keyword>
<dbReference type="SUPFAM" id="SSF47384">
    <property type="entry name" value="Homodimeric domain of signal transducing histidine kinase"/>
    <property type="match status" value="1"/>
</dbReference>
<evidence type="ECO:0000313" key="18">
    <source>
        <dbReference type="Proteomes" id="UP000180166"/>
    </source>
</evidence>